<protein>
    <submittedName>
        <fullName evidence="1">Uncharacterized protein</fullName>
    </submittedName>
</protein>
<comment type="caution">
    <text evidence="1">The sequence shown here is derived from an EMBL/GenBank/DDBJ whole genome shotgun (WGS) entry which is preliminary data.</text>
</comment>
<dbReference type="AlphaFoldDB" id="A0A133UFC6"/>
<keyword evidence="2" id="KW-1185">Reference proteome</keyword>
<organism evidence="1 2">
    <name type="scientific">candidate division MSBL1 archaeon SCGC-AAA259E17</name>
    <dbReference type="NCBI Taxonomy" id="1698263"/>
    <lineage>
        <taxon>Archaea</taxon>
        <taxon>Methanobacteriati</taxon>
        <taxon>Methanobacteriota</taxon>
        <taxon>candidate division MSBL1</taxon>
    </lineage>
</organism>
<accession>A0A133UFC6</accession>
<reference evidence="1 2" key="1">
    <citation type="journal article" date="2016" name="Sci. Rep.">
        <title>Metabolic traits of an uncultured archaeal lineage -MSBL1- from brine pools of the Red Sea.</title>
        <authorList>
            <person name="Mwirichia R."/>
            <person name="Alam I."/>
            <person name="Rashid M."/>
            <person name="Vinu M."/>
            <person name="Ba-Alawi W."/>
            <person name="Anthony Kamau A."/>
            <person name="Kamanda Ngugi D."/>
            <person name="Goker M."/>
            <person name="Klenk H.P."/>
            <person name="Bajic V."/>
            <person name="Stingl U."/>
        </authorList>
    </citation>
    <scope>NUCLEOTIDE SEQUENCE [LARGE SCALE GENOMIC DNA]</scope>
    <source>
        <strain evidence="1">SCGC-AAA259E17</strain>
    </source>
</reference>
<sequence>MEEWNYGLKINMENHELSADLSGNEPGGIPFDPENPPMELEVVGKKVPKWSLEGNNASNVPRSPVDTSQTNRSLKLVPYGCTNLRITEFPIVPEQ</sequence>
<evidence type="ECO:0000313" key="1">
    <source>
        <dbReference type="EMBL" id="KXA92806.1"/>
    </source>
</evidence>
<evidence type="ECO:0000313" key="2">
    <source>
        <dbReference type="Proteomes" id="UP000070373"/>
    </source>
</evidence>
<dbReference type="EMBL" id="LHXN01000029">
    <property type="protein sequence ID" value="KXA92806.1"/>
    <property type="molecule type" value="Genomic_DNA"/>
</dbReference>
<proteinExistence type="predicted"/>
<dbReference type="Proteomes" id="UP000070373">
    <property type="component" value="Unassembled WGS sequence"/>
</dbReference>
<gene>
    <name evidence="1" type="ORF">AKJ64_02180</name>
</gene>
<name>A0A133UFC6_9EURY</name>